<organism evidence="6 7">
    <name type="scientific">Apteryx owenii</name>
    <name type="common">Little spotted kiwi</name>
    <dbReference type="NCBI Taxonomy" id="8824"/>
    <lineage>
        <taxon>Eukaryota</taxon>
        <taxon>Metazoa</taxon>
        <taxon>Chordata</taxon>
        <taxon>Craniata</taxon>
        <taxon>Vertebrata</taxon>
        <taxon>Euteleostomi</taxon>
        <taxon>Archelosauria</taxon>
        <taxon>Archosauria</taxon>
        <taxon>Dinosauria</taxon>
        <taxon>Saurischia</taxon>
        <taxon>Theropoda</taxon>
        <taxon>Coelurosauria</taxon>
        <taxon>Aves</taxon>
        <taxon>Palaeognathae</taxon>
        <taxon>Apterygiformes</taxon>
        <taxon>Apterygidae</taxon>
        <taxon>Apteryx</taxon>
    </lineage>
</organism>
<dbReference type="GO" id="GO:0045087">
    <property type="term" value="P:innate immune response"/>
    <property type="evidence" value="ECO:0007669"/>
    <property type="project" value="UniProtKB-KW"/>
</dbReference>
<dbReference type="Proteomes" id="UP000694424">
    <property type="component" value="Unplaced"/>
</dbReference>
<accession>A0A8B9PS40</accession>
<reference evidence="6" key="1">
    <citation type="submission" date="2025-08" db="UniProtKB">
        <authorList>
            <consortium name="Ensembl"/>
        </authorList>
    </citation>
    <scope>IDENTIFICATION</scope>
</reference>
<dbReference type="PANTHER" id="PTHR46985">
    <property type="entry name" value="NACHT, LRR AND PYD DOMAINS-CONTAINING PROTEIN 1"/>
    <property type="match status" value="1"/>
</dbReference>
<dbReference type="Pfam" id="PF13553">
    <property type="entry name" value="FIIND"/>
    <property type="match status" value="1"/>
</dbReference>
<dbReference type="InterPro" id="IPR025307">
    <property type="entry name" value="FIIND_dom"/>
</dbReference>
<dbReference type="PANTHER" id="PTHR46985:SF4">
    <property type="entry name" value="CASPASE RECRUITMENT DOMAIN-CONTAINING PROTEIN 8"/>
    <property type="match status" value="1"/>
</dbReference>
<evidence type="ECO:0000256" key="1">
    <source>
        <dbReference type="ARBA" id="ARBA00004514"/>
    </source>
</evidence>
<evidence type="ECO:0000256" key="3">
    <source>
        <dbReference type="ARBA" id="ARBA00022588"/>
    </source>
</evidence>
<comment type="subcellular location">
    <subcellularLocation>
        <location evidence="1">Cytoplasm</location>
        <location evidence="1">Cytosol</location>
    </subcellularLocation>
</comment>
<evidence type="ECO:0000256" key="4">
    <source>
        <dbReference type="ARBA" id="ARBA00022859"/>
    </source>
</evidence>
<dbReference type="AlphaFoldDB" id="A0A8B9PS40"/>
<keyword evidence="4" id="KW-0391">Immunity</keyword>
<protein>
    <recommendedName>
        <fullName evidence="5">FIIND domain-containing protein</fullName>
    </recommendedName>
</protein>
<dbReference type="Ensembl" id="ENSAOWT00000016563.1">
    <property type="protein sequence ID" value="ENSAOWP00000014601.1"/>
    <property type="gene ID" value="ENSAOWG00000009917.1"/>
</dbReference>
<keyword evidence="3" id="KW-0399">Innate immunity</keyword>
<evidence type="ECO:0000313" key="6">
    <source>
        <dbReference type="Ensembl" id="ENSAOWP00000014601.1"/>
    </source>
</evidence>
<proteinExistence type="predicted"/>
<sequence>IQLLQPSCPRFRHQNSFQLPTLPRPSPSAFSRSRFKRCSCRTSTTSSVQTRPPDLSLIQLSSLPRRVSLPGGSSFRCAETDLCFDVKAAVTLKYEYGSWRQHLRGSDAEKWTFVGPLFNIQAEPAGAVGAVYLPHFVCLGGKNDTSEMRIGHFISGKLVLETPVEVEPFHAVLEDPSFSFLGVLWRKTTSILHLPLHSLVLIYHTTRKEPVTLHLYLILHHLSRPIHTKWWWSLTGL</sequence>
<keyword evidence="7" id="KW-1185">Reference proteome</keyword>
<reference evidence="6" key="2">
    <citation type="submission" date="2025-09" db="UniProtKB">
        <authorList>
            <consortium name="Ensembl"/>
        </authorList>
    </citation>
    <scope>IDENTIFICATION</scope>
</reference>
<dbReference type="GO" id="GO:0061702">
    <property type="term" value="C:canonical inflammasome complex"/>
    <property type="evidence" value="ECO:0007669"/>
    <property type="project" value="TreeGrafter"/>
</dbReference>
<evidence type="ECO:0000259" key="5">
    <source>
        <dbReference type="PROSITE" id="PS51830"/>
    </source>
</evidence>
<name>A0A8B9PS40_APTOW</name>
<evidence type="ECO:0000313" key="7">
    <source>
        <dbReference type="Proteomes" id="UP000694424"/>
    </source>
</evidence>
<dbReference type="PROSITE" id="PS51830">
    <property type="entry name" value="FIIND"/>
    <property type="match status" value="1"/>
</dbReference>
<keyword evidence="2" id="KW-0963">Cytoplasm</keyword>
<dbReference type="InterPro" id="IPR051249">
    <property type="entry name" value="NLRP_Inflammasome"/>
</dbReference>
<evidence type="ECO:0000256" key="2">
    <source>
        <dbReference type="ARBA" id="ARBA00022490"/>
    </source>
</evidence>
<feature type="domain" description="FIIND" evidence="5">
    <location>
        <begin position="41"/>
        <end position="237"/>
    </location>
</feature>